<evidence type="ECO:0000256" key="1">
    <source>
        <dbReference type="SAM" id="Phobius"/>
    </source>
</evidence>
<dbReference type="PROSITE" id="PS00409">
    <property type="entry name" value="PROKAR_NTER_METHYL"/>
    <property type="match status" value="1"/>
</dbReference>
<evidence type="ECO:0000313" key="3">
    <source>
        <dbReference type="Proteomes" id="UP001239462"/>
    </source>
</evidence>
<keyword evidence="1" id="KW-0472">Membrane</keyword>
<comment type="caution">
    <text evidence="2">The sequence shown here is derived from an EMBL/GenBank/DDBJ whole genome shotgun (WGS) entry which is preliminary data.</text>
</comment>
<gene>
    <name evidence="2" type="ORF">QTN89_00580</name>
</gene>
<protein>
    <submittedName>
        <fullName evidence="2">Type II secretion system protein</fullName>
    </submittedName>
</protein>
<feature type="transmembrane region" description="Helical" evidence="1">
    <location>
        <begin position="20"/>
        <end position="40"/>
    </location>
</feature>
<reference evidence="2 3" key="1">
    <citation type="submission" date="2023-06" db="EMBL/GenBank/DDBJ databases">
        <title>Roseiconus lacunae JC819 isolated from Gulf of Mannar region, Tamil Nadu.</title>
        <authorList>
            <person name="Pk S."/>
            <person name="Ch S."/>
            <person name="Ch V.R."/>
        </authorList>
    </citation>
    <scope>NUCLEOTIDE SEQUENCE [LARGE SCALE GENOMIC DNA]</scope>
    <source>
        <strain evidence="2 3">JC819</strain>
    </source>
</reference>
<accession>A0ABT7PBN2</accession>
<dbReference type="RefSeq" id="WP_149495200.1">
    <property type="nucleotide sequence ID" value="NZ_JAJMQV010000171.1"/>
</dbReference>
<dbReference type="EMBL" id="JASZZN010000001">
    <property type="protein sequence ID" value="MDM4013903.1"/>
    <property type="molecule type" value="Genomic_DNA"/>
</dbReference>
<keyword evidence="1" id="KW-0812">Transmembrane</keyword>
<dbReference type="SUPFAM" id="SSF54523">
    <property type="entry name" value="Pili subunits"/>
    <property type="match status" value="1"/>
</dbReference>
<sequence length="267" mass="28366">MDMRELHARDSQRRSGLTLIELVVVLTILVALGGLIVPMLPNFLAKTHFAKCSTTIPEINKLWITSYTGDVKYPNGYDSLLEGGGLFSQLPGADAGGEVLQGTLTADQAANLVAIGVSHVYDHTAVTVPDSATLDSVPNDPSVNFATARQLADGEAVAVINPAGPSVESLGIDVAKYQARLGADVQFVVFGIGNNCDAVGPTGLMTEAPTHFGGEDAMNPVDFYQRYCVIFATSDEKAEFVCACSIHPDGFDGAEAHIRAYYEDQQI</sequence>
<name>A0ABT7PBN2_9BACT</name>
<proteinExistence type="predicted"/>
<dbReference type="InterPro" id="IPR012902">
    <property type="entry name" value="N_methyl_site"/>
</dbReference>
<evidence type="ECO:0000313" key="2">
    <source>
        <dbReference type="EMBL" id="MDM4013903.1"/>
    </source>
</evidence>
<dbReference type="Proteomes" id="UP001239462">
    <property type="component" value="Unassembled WGS sequence"/>
</dbReference>
<dbReference type="InterPro" id="IPR045584">
    <property type="entry name" value="Pilin-like"/>
</dbReference>
<organism evidence="2 3">
    <name type="scientific">Roseiconus lacunae</name>
    <dbReference type="NCBI Taxonomy" id="2605694"/>
    <lineage>
        <taxon>Bacteria</taxon>
        <taxon>Pseudomonadati</taxon>
        <taxon>Planctomycetota</taxon>
        <taxon>Planctomycetia</taxon>
        <taxon>Pirellulales</taxon>
        <taxon>Pirellulaceae</taxon>
        <taxon>Roseiconus</taxon>
    </lineage>
</organism>
<keyword evidence="1" id="KW-1133">Transmembrane helix</keyword>
<keyword evidence="3" id="KW-1185">Reference proteome</keyword>